<keyword evidence="2" id="KW-1185">Reference proteome</keyword>
<accession>A0ACC2ZQU6</accession>
<reference evidence="1" key="1">
    <citation type="submission" date="2022-10" db="EMBL/GenBank/DDBJ databases">
        <title>Culturing micro-colonial fungi from biological soil crusts in the Mojave desert and describing Neophaeococcomyces mojavensis, and introducing the new genera and species Taxawa tesnikishii.</title>
        <authorList>
            <person name="Kurbessoian T."/>
            <person name="Stajich J.E."/>
        </authorList>
    </citation>
    <scope>NUCLEOTIDE SEQUENCE</scope>
    <source>
        <strain evidence="1">JES_112</strain>
    </source>
</reference>
<dbReference type="EMBL" id="JAPDRQ010000408">
    <property type="protein sequence ID" value="KAJ9649954.1"/>
    <property type="molecule type" value="Genomic_DNA"/>
</dbReference>
<protein>
    <submittedName>
        <fullName evidence="1">Uncharacterized protein</fullName>
    </submittedName>
</protein>
<evidence type="ECO:0000313" key="2">
    <source>
        <dbReference type="Proteomes" id="UP001172386"/>
    </source>
</evidence>
<organism evidence="1 2">
    <name type="scientific">Neophaeococcomyces mojaviensis</name>
    <dbReference type="NCBI Taxonomy" id="3383035"/>
    <lineage>
        <taxon>Eukaryota</taxon>
        <taxon>Fungi</taxon>
        <taxon>Dikarya</taxon>
        <taxon>Ascomycota</taxon>
        <taxon>Pezizomycotina</taxon>
        <taxon>Eurotiomycetes</taxon>
        <taxon>Chaetothyriomycetidae</taxon>
        <taxon>Chaetothyriales</taxon>
        <taxon>Chaetothyriales incertae sedis</taxon>
        <taxon>Neophaeococcomyces</taxon>
    </lineage>
</organism>
<dbReference type="Proteomes" id="UP001172386">
    <property type="component" value="Unassembled WGS sequence"/>
</dbReference>
<comment type="caution">
    <text evidence="1">The sequence shown here is derived from an EMBL/GenBank/DDBJ whole genome shotgun (WGS) entry which is preliminary data.</text>
</comment>
<gene>
    <name evidence="1" type="ORF">H2198_010724</name>
</gene>
<proteinExistence type="predicted"/>
<evidence type="ECO:0000313" key="1">
    <source>
        <dbReference type="EMBL" id="KAJ9649954.1"/>
    </source>
</evidence>
<name>A0ACC2ZQU6_9EURO</name>
<sequence>MDSNVNRNNPGELDTNCAFTVISRILYASYDELKYELSWIDAEKGSQMMLSPENLKYHLIRAGEKYNYSYGWHIVSAPKLTGSRAECSKRLQEWGVRRVGLLHLTYNANTNSYGPDGHAVTCELDHFDKEYFWDAQGGYKLNEDPKAPFLVFGLIKNP</sequence>